<sequence>MKLHITNETSKLKSVILGVANSNGPEPKLEDAYDPKSIKHIKEGTYPEEADMIQEMEQVAVILKKHGVEVLRPRIIENYNQIFSRDIGFVIEDKFIRANILPDREKEIKAIDFVLESIPADQKIKLPDNCHVEGGDVMPHGDYILVGTYRGEDYADYITARTNRQAVEELQRLFPHKIVKSFNLRKSNTDPKANALHLDCCFQPVGDKYAIIHRNGFLEEEEYNWLVNLYGQDNVLEIDAQEMFDMNSNIFSISETVVISDDYFTRLNAWLRSKGIQVETVNYREIAKQEGLLRCSTLPLRRA</sequence>
<keyword evidence="5" id="KW-1185">Reference proteome</keyword>
<comment type="caution">
    <text evidence="4">The sequence shown here is derived from an EMBL/GenBank/DDBJ whole genome shotgun (WGS) entry which is preliminary data.</text>
</comment>
<dbReference type="EMBL" id="JAAIKD010000003">
    <property type="protein sequence ID" value="NEV93890.1"/>
    <property type="molecule type" value="Genomic_DNA"/>
</dbReference>
<reference evidence="4 5" key="1">
    <citation type="submission" date="2020-02" db="EMBL/GenBank/DDBJ databases">
        <title>Flavobacteriaceae Psychroflexus bacterium YR1-1, complete genome.</title>
        <authorList>
            <person name="Li Y."/>
            <person name="Wu S."/>
        </authorList>
    </citation>
    <scope>NUCLEOTIDE SEQUENCE [LARGE SCALE GENOMIC DNA]</scope>
    <source>
        <strain evidence="4 5">YR1-1</strain>
    </source>
</reference>
<dbReference type="PANTHER" id="PTHR47271">
    <property type="entry name" value="ARGININE DEIMINASE"/>
    <property type="match status" value="1"/>
</dbReference>
<evidence type="ECO:0000256" key="2">
    <source>
        <dbReference type="ARBA" id="ARBA00012171"/>
    </source>
</evidence>
<dbReference type="Proteomes" id="UP000478505">
    <property type="component" value="Unassembled WGS sequence"/>
</dbReference>
<name>A0A6B3R313_9FLAO</name>
<comment type="catalytic activity">
    <reaction evidence="3">
        <text>L-arginine + H2O = L-citrulline + NH4(+)</text>
        <dbReference type="Rhea" id="RHEA:19597"/>
        <dbReference type="ChEBI" id="CHEBI:15377"/>
        <dbReference type="ChEBI" id="CHEBI:28938"/>
        <dbReference type="ChEBI" id="CHEBI:32682"/>
        <dbReference type="ChEBI" id="CHEBI:57743"/>
        <dbReference type="EC" id="3.5.3.6"/>
    </reaction>
</comment>
<dbReference type="GO" id="GO:0016990">
    <property type="term" value="F:arginine deiminase activity"/>
    <property type="evidence" value="ECO:0007669"/>
    <property type="project" value="UniProtKB-EC"/>
</dbReference>
<comment type="pathway">
    <text evidence="1">Amino-acid degradation; L-arginine degradation via ADI pathway; carbamoyl phosphate from L-arginine: step 1/2.</text>
</comment>
<evidence type="ECO:0000313" key="5">
    <source>
        <dbReference type="Proteomes" id="UP000478505"/>
    </source>
</evidence>
<gene>
    <name evidence="4" type="ORF">G3567_06970</name>
</gene>
<keyword evidence="4" id="KW-0808">Transferase</keyword>
<accession>A0A6B3R313</accession>
<organism evidence="4 5">
    <name type="scientific">Psychroflexus aurantiacus</name>
    <dbReference type="NCBI Taxonomy" id="2709310"/>
    <lineage>
        <taxon>Bacteria</taxon>
        <taxon>Pseudomonadati</taxon>
        <taxon>Bacteroidota</taxon>
        <taxon>Flavobacteriia</taxon>
        <taxon>Flavobacteriales</taxon>
        <taxon>Flavobacteriaceae</taxon>
        <taxon>Psychroflexus</taxon>
    </lineage>
</organism>
<evidence type="ECO:0000256" key="3">
    <source>
        <dbReference type="ARBA" id="ARBA00049429"/>
    </source>
</evidence>
<dbReference type="SUPFAM" id="SSF55909">
    <property type="entry name" value="Pentein"/>
    <property type="match status" value="1"/>
</dbReference>
<dbReference type="PANTHER" id="PTHR47271:SF2">
    <property type="entry name" value="ARGININE DEIMINASE"/>
    <property type="match status" value="1"/>
</dbReference>
<evidence type="ECO:0000256" key="1">
    <source>
        <dbReference type="ARBA" id="ARBA00005213"/>
    </source>
</evidence>
<dbReference type="RefSeq" id="WP_164004608.1">
    <property type="nucleotide sequence ID" value="NZ_JAAIKD010000003.1"/>
</dbReference>
<dbReference type="GO" id="GO:0016740">
    <property type="term" value="F:transferase activity"/>
    <property type="evidence" value="ECO:0007669"/>
    <property type="project" value="UniProtKB-KW"/>
</dbReference>
<dbReference type="GO" id="GO:0019546">
    <property type="term" value="P:L-arginine deiminase pathway"/>
    <property type="evidence" value="ECO:0007669"/>
    <property type="project" value="TreeGrafter"/>
</dbReference>
<protein>
    <recommendedName>
        <fullName evidence="2">arginine deiminase</fullName>
        <ecNumber evidence="2">3.5.3.6</ecNumber>
    </recommendedName>
</protein>
<dbReference type="AlphaFoldDB" id="A0A6B3R313"/>
<dbReference type="Pfam" id="PF19420">
    <property type="entry name" value="DDAH_eukar"/>
    <property type="match status" value="1"/>
</dbReference>
<dbReference type="Gene3D" id="3.75.10.10">
    <property type="entry name" value="L-arginine/glycine Amidinotransferase, Chain A"/>
    <property type="match status" value="1"/>
</dbReference>
<dbReference type="EC" id="3.5.3.6" evidence="2"/>
<proteinExistence type="predicted"/>
<evidence type="ECO:0000313" key="4">
    <source>
        <dbReference type="EMBL" id="NEV93890.1"/>
    </source>
</evidence>